<proteinExistence type="predicted"/>
<dbReference type="EMBL" id="CP003130">
    <property type="protein sequence ID" value="AEU37076.1"/>
    <property type="molecule type" value="Genomic_DNA"/>
</dbReference>
<keyword evidence="2" id="KW-1185">Reference proteome</keyword>
<dbReference type="RefSeq" id="WP_014265953.1">
    <property type="nucleotide sequence ID" value="NC_016631.1"/>
</dbReference>
<evidence type="ECO:0008006" key="3">
    <source>
        <dbReference type="Google" id="ProtNLM"/>
    </source>
</evidence>
<organism evidence="1 2">
    <name type="scientific">Granulicella mallensis (strain ATCC BAA-1857 / DSM 23137 / MP5ACTX8)</name>
    <dbReference type="NCBI Taxonomy" id="682795"/>
    <lineage>
        <taxon>Bacteria</taxon>
        <taxon>Pseudomonadati</taxon>
        <taxon>Acidobacteriota</taxon>
        <taxon>Terriglobia</taxon>
        <taxon>Terriglobales</taxon>
        <taxon>Acidobacteriaceae</taxon>
        <taxon>Granulicella</taxon>
    </lineage>
</organism>
<dbReference type="KEGG" id="gma:AciX8_2766"/>
<dbReference type="AlphaFoldDB" id="G8NNX2"/>
<protein>
    <recommendedName>
        <fullName evidence="3">Phytase-like domain-containing protein</fullName>
    </recommendedName>
</protein>
<reference evidence="1 2" key="1">
    <citation type="submission" date="2011-11" db="EMBL/GenBank/DDBJ databases">
        <title>Complete sequence of Granulicella mallensis MP5ACTX8.</title>
        <authorList>
            <consortium name="US DOE Joint Genome Institute"/>
            <person name="Lucas S."/>
            <person name="Copeland A."/>
            <person name="Lapidus A."/>
            <person name="Cheng J.-F."/>
            <person name="Goodwin L."/>
            <person name="Pitluck S."/>
            <person name="Peters L."/>
            <person name="Lu M."/>
            <person name="Detter J.C."/>
            <person name="Han C."/>
            <person name="Tapia R."/>
            <person name="Land M."/>
            <person name="Hauser L."/>
            <person name="Kyrpides N."/>
            <person name="Ivanova N."/>
            <person name="Mikhailova N."/>
            <person name="Pagani I."/>
            <person name="Rawat S."/>
            <person name="Mannisto M."/>
            <person name="Haggblom M."/>
            <person name="Woyke T."/>
        </authorList>
    </citation>
    <scope>NUCLEOTIDE SEQUENCE [LARGE SCALE GENOMIC DNA]</scope>
    <source>
        <strain evidence="2">ATCC BAA-1857 / DSM 23137 / MP5ACTX8</strain>
    </source>
</reference>
<dbReference type="HOGENOM" id="CLU_760228_0_0_0"/>
<gene>
    <name evidence="1" type="ordered locus">AciX8_2766</name>
</gene>
<evidence type="ECO:0000313" key="2">
    <source>
        <dbReference type="Proteomes" id="UP000007113"/>
    </source>
</evidence>
<accession>G8NNX2</accession>
<dbReference type="Proteomes" id="UP000007113">
    <property type="component" value="Chromosome"/>
</dbReference>
<evidence type="ECO:0000313" key="1">
    <source>
        <dbReference type="EMBL" id="AEU37076.1"/>
    </source>
</evidence>
<name>G8NNX2_GRAMM</name>
<sequence length="364" mass="39619" precursor="true">MPKKLVLTIFVLLFECIPANSQQASSTLNQREEIKLSSLRSELISYRAVTGYGEFYVLTGPNQYTAVDLDGHTHVALDTSMVPGTITRDSSDLFVINLSPVPGRGVLATVNWNEIHPPGQTDQRLPDTRSGILRFDEHGQYKDLIELPDTGFSPAKVAQFSNSEGFLAMGYDEHARLHVSLLDARGQMKVLDILPWLNSEAKPASGPNRTSDIKQASDKQINQAAMDAGAMQIVSGDDDSIYLYSPQWGAKFICVHPTGTVSEIKIEGKSDTASEMFPLAMIVDHGNVYLDQAALPTNVPEKKNGLNHFVLNAYNAANGALLKTYSLDTPFAGTPVALGPTDLYFLNAAVVSGQLSFSLIRAYP</sequence>